<evidence type="ECO:0000313" key="2">
    <source>
        <dbReference type="Proteomes" id="UP001175137"/>
    </source>
</evidence>
<comment type="caution">
    <text evidence="1">The sequence shown here is derived from an EMBL/GenBank/DDBJ whole genome shotgun (WGS) entry which is preliminary data.</text>
</comment>
<accession>A0AAW7NI83</accession>
<reference evidence="1" key="1">
    <citation type="submission" date="2023-07" db="EMBL/GenBank/DDBJ databases">
        <title>Complete genome sequence of Bacillus cereus SRCM126073 isolated from soil.</title>
        <authorList>
            <person name="Yang H.-G."/>
            <person name="Ryu M.-S."/>
            <person name="Ha G.-S."/>
            <person name="Yang H.-J."/>
            <person name="Jeong D.-Y."/>
        </authorList>
    </citation>
    <scope>NUCLEOTIDE SEQUENCE</scope>
    <source>
        <strain evidence="1">SRCM126073</strain>
    </source>
</reference>
<proteinExistence type="predicted"/>
<organism evidence="1 2">
    <name type="scientific">Bacillus cereus</name>
    <dbReference type="NCBI Taxonomy" id="1396"/>
    <lineage>
        <taxon>Bacteria</taxon>
        <taxon>Bacillati</taxon>
        <taxon>Bacillota</taxon>
        <taxon>Bacilli</taxon>
        <taxon>Bacillales</taxon>
        <taxon>Bacillaceae</taxon>
        <taxon>Bacillus</taxon>
        <taxon>Bacillus cereus group</taxon>
    </lineage>
</organism>
<protein>
    <submittedName>
        <fullName evidence="1">Uncharacterized protein</fullName>
    </submittedName>
</protein>
<dbReference type="RefSeq" id="WP_061660404.1">
    <property type="nucleotide sequence ID" value="NZ_CP023727.1"/>
</dbReference>
<sequence length="60" mass="7453">MKEETKVQLQVEVNQLTDKIIKHDRAHKFYKEQTERELREVRVLKKRRDKILDIYPNLFN</sequence>
<name>A0AAW7NI83_BACCE</name>
<evidence type="ECO:0000313" key="1">
    <source>
        <dbReference type="EMBL" id="MDN4874644.1"/>
    </source>
</evidence>
<dbReference type="EMBL" id="JAUIQW010000001">
    <property type="protein sequence ID" value="MDN4874644.1"/>
    <property type="molecule type" value="Genomic_DNA"/>
</dbReference>
<gene>
    <name evidence="1" type="ORF">QYM23_17650</name>
</gene>
<dbReference type="AlphaFoldDB" id="A0AAW7NI83"/>
<dbReference type="Proteomes" id="UP001175137">
    <property type="component" value="Unassembled WGS sequence"/>
</dbReference>